<protein>
    <submittedName>
        <fullName evidence="3">Uncharacterized protein</fullName>
    </submittedName>
</protein>
<evidence type="ECO:0000256" key="2">
    <source>
        <dbReference type="SAM" id="Phobius"/>
    </source>
</evidence>
<dbReference type="EMBL" id="JAUHJR010000002">
    <property type="protein sequence ID" value="MDN4160966.1"/>
    <property type="molecule type" value="Genomic_DNA"/>
</dbReference>
<evidence type="ECO:0000313" key="4">
    <source>
        <dbReference type="Proteomes" id="UP001168537"/>
    </source>
</evidence>
<feature type="transmembrane region" description="Helical" evidence="2">
    <location>
        <begin position="107"/>
        <end position="130"/>
    </location>
</feature>
<accession>A0ABT8ES34</accession>
<keyword evidence="2" id="KW-0472">Membrane</keyword>
<evidence type="ECO:0000313" key="3">
    <source>
        <dbReference type="EMBL" id="MDN4160966.1"/>
    </source>
</evidence>
<keyword evidence="2" id="KW-0812">Transmembrane</keyword>
<keyword evidence="4" id="KW-1185">Reference proteome</keyword>
<keyword evidence="2" id="KW-1133">Transmembrane helix</keyword>
<dbReference type="Proteomes" id="UP001168537">
    <property type="component" value="Unassembled WGS sequence"/>
</dbReference>
<name>A0ABT8ES34_9ACTN</name>
<organism evidence="3 4">
    <name type="scientific">Nocardioides abyssi</name>
    <dbReference type="NCBI Taxonomy" id="3058370"/>
    <lineage>
        <taxon>Bacteria</taxon>
        <taxon>Bacillati</taxon>
        <taxon>Actinomycetota</taxon>
        <taxon>Actinomycetes</taxon>
        <taxon>Propionibacteriales</taxon>
        <taxon>Nocardioidaceae</taxon>
        <taxon>Nocardioides</taxon>
    </lineage>
</organism>
<comment type="caution">
    <text evidence="3">The sequence shown here is derived from an EMBL/GenBank/DDBJ whole genome shotgun (WGS) entry which is preliminary data.</text>
</comment>
<reference evidence="3" key="1">
    <citation type="submission" date="2023-06" db="EMBL/GenBank/DDBJ databases">
        <title>Draft genome sequence of Nocardioides sp. SOB72.</title>
        <authorList>
            <person name="Zhang G."/>
        </authorList>
    </citation>
    <scope>NUCLEOTIDE SEQUENCE</scope>
    <source>
        <strain evidence="3">SOB72</strain>
    </source>
</reference>
<feature type="transmembrane region" description="Helical" evidence="2">
    <location>
        <begin position="23"/>
        <end position="47"/>
    </location>
</feature>
<sequence>MSPAPTTVVGTRRPPRLPVTSRVSGPTALAALVVALVVGILGMHALASHGTTVAPVAVTGMTAPAHAAEMVASTSHGAHAHAAEPATGTTAVRTEADRGSSSGHDMAAMAMLCVVMLAGAALTLLVLLVVSVRRPLLPASFAPAAVRARVLQWVRGTGPPPVWQFSVIRC</sequence>
<feature type="region of interest" description="Disordered" evidence="1">
    <location>
        <begin position="1"/>
        <end position="20"/>
    </location>
</feature>
<gene>
    <name evidence="3" type="ORF">QWY29_06325</name>
</gene>
<feature type="region of interest" description="Disordered" evidence="1">
    <location>
        <begin position="72"/>
        <end position="100"/>
    </location>
</feature>
<proteinExistence type="predicted"/>
<dbReference type="RefSeq" id="WP_300959851.1">
    <property type="nucleotide sequence ID" value="NZ_JAUHJR010000002.1"/>
</dbReference>
<evidence type="ECO:0000256" key="1">
    <source>
        <dbReference type="SAM" id="MobiDB-lite"/>
    </source>
</evidence>